<dbReference type="InterPro" id="IPR051472">
    <property type="entry name" value="T3SS_Stator/FliH"/>
</dbReference>
<proteinExistence type="inferred from homology"/>
<dbReference type="Proteomes" id="UP001232725">
    <property type="component" value="Unassembled WGS sequence"/>
</dbReference>
<evidence type="ECO:0000256" key="1">
    <source>
        <dbReference type="ARBA" id="ARBA00003041"/>
    </source>
</evidence>
<dbReference type="PANTHER" id="PTHR34982:SF1">
    <property type="entry name" value="FLAGELLAR ASSEMBLY PROTEIN FLIH"/>
    <property type="match status" value="1"/>
</dbReference>
<keyword evidence="9" id="KW-1185">Reference proteome</keyword>
<gene>
    <name evidence="8" type="ORF">Q9R02_04135</name>
</gene>
<evidence type="ECO:0000256" key="4">
    <source>
        <dbReference type="ARBA" id="ARBA00022795"/>
    </source>
</evidence>
<evidence type="ECO:0000313" key="9">
    <source>
        <dbReference type="Proteomes" id="UP001232725"/>
    </source>
</evidence>
<organism evidence="8 9">
    <name type="scientific">Arthrobacter horti</name>
    <dbReference type="NCBI Taxonomy" id="3068273"/>
    <lineage>
        <taxon>Bacteria</taxon>
        <taxon>Bacillati</taxon>
        <taxon>Actinomycetota</taxon>
        <taxon>Actinomycetes</taxon>
        <taxon>Micrococcales</taxon>
        <taxon>Micrococcaceae</taxon>
        <taxon>Arthrobacter</taxon>
    </lineage>
</organism>
<dbReference type="PANTHER" id="PTHR34982">
    <property type="entry name" value="YOP PROTEINS TRANSLOCATION PROTEIN L"/>
    <property type="match status" value="1"/>
</dbReference>
<dbReference type="Pfam" id="PF02108">
    <property type="entry name" value="FliH"/>
    <property type="match status" value="1"/>
</dbReference>
<feature type="domain" description="Flagellar assembly protein FliH/Type III secretion system HrpE" evidence="7">
    <location>
        <begin position="76"/>
        <end position="190"/>
    </location>
</feature>
<keyword evidence="3" id="KW-0813">Transport</keyword>
<accession>A0ABT9IM43</accession>
<protein>
    <submittedName>
        <fullName evidence="8">FliH/SctL family protein</fullName>
    </submittedName>
</protein>
<keyword evidence="4" id="KW-1005">Bacterial flagellum biogenesis</keyword>
<dbReference type="RefSeq" id="WP_305995396.1">
    <property type="nucleotide sequence ID" value="NZ_JAVALS010000002.1"/>
</dbReference>
<evidence type="ECO:0000313" key="8">
    <source>
        <dbReference type="EMBL" id="MDP5226342.1"/>
    </source>
</evidence>
<sequence length="204" mass="20339">MSTEAAARGGEAARPLLYPALHAAGEAEGFTRGHAAGYAAGLRKAEAQARILRAELDARHHAAVEEGRERLAQSLALLETAARALHARTAPVLAEADAGLAAAALALAGAVIGRELSDAQAGAKAALGRALSAPAAGTAIAIRLHPEDLALLEAEGATTEGTALVPDPTLGRGDAVVDYPDGELDARIGSALARAAAALSGEDA</sequence>
<comment type="caution">
    <text evidence="8">The sequence shown here is derived from an EMBL/GenBank/DDBJ whole genome shotgun (WGS) entry which is preliminary data.</text>
</comment>
<evidence type="ECO:0000256" key="3">
    <source>
        <dbReference type="ARBA" id="ARBA00022448"/>
    </source>
</evidence>
<comment type="function">
    <text evidence="1">Needed for flagellar regrowth and assembly.</text>
</comment>
<dbReference type="InterPro" id="IPR018035">
    <property type="entry name" value="Flagellar_FliH/T3SS_HrpE"/>
</dbReference>
<comment type="similarity">
    <text evidence="2">Belongs to the FliH family.</text>
</comment>
<name>A0ABT9IM43_9MICC</name>
<keyword evidence="6" id="KW-1006">Bacterial flagellum protein export</keyword>
<reference evidence="8 9" key="1">
    <citation type="submission" date="2023-08" db="EMBL/GenBank/DDBJ databases">
        <title>Arthrobacter horti sp. nov., isolated from forest soil.</title>
        <authorList>
            <person name="Park M."/>
        </authorList>
    </citation>
    <scope>NUCLEOTIDE SEQUENCE [LARGE SCALE GENOMIC DNA]</scope>
    <source>
        <strain evidence="8 9">YJM1</strain>
    </source>
</reference>
<keyword evidence="5" id="KW-0653">Protein transport</keyword>
<evidence type="ECO:0000256" key="2">
    <source>
        <dbReference type="ARBA" id="ARBA00006602"/>
    </source>
</evidence>
<evidence type="ECO:0000259" key="7">
    <source>
        <dbReference type="Pfam" id="PF02108"/>
    </source>
</evidence>
<evidence type="ECO:0000256" key="5">
    <source>
        <dbReference type="ARBA" id="ARBA00022927"/>
    </source>
</evidence>
<evidence type="ECO:0000256" key="6">
    <source>
        <dbReference type="ARBA" id="ARBA00023225"/>
    </source>
</evidence>
<dbReference type="EMBL" id="JAVALS010000002">
    <property type="protein sequence ID" value="MDP5226342.1"/>
    <property type="molecule type" value="Genomic_DNA"/>
</dbReference>